<evidence type="ECO:0000313" key="11">
    <source>
        <dbReference type="Ensembl" id="ENSORLP00000030832.1"/>
    </source>
</evidence>
<dbReference type="PROSITE" id="PS50853">
    <property type="entry name" value="FN3"/>
    <property type="match status" value="1"/>
</dbReference>
<dbReference type="InterPro" id="IPR015152">
    <property type="entry name" value="Growth/epo_recpt_lig-bind"/>
</dbReference>
<evidence type="ECO:0000313" key="12">
    <source>
        <dbReference type="Proteomes" id="UP000001038"/>
    </source>
</evidence>
<evidence type="ECO:0000259" key="10">
    <source>
        <dbReference type="PROSITE" id="PS50853"/>
    </source>
</evidence>
<evidence type="ECO:0000256" key="5">
    <source>
        <dbReference type="ARBA" id="ARBA00023136"/>
    </source>
</evidence>
<reference evidence="11" key="2">
    <citation type="submission" date="2025-08" db="UniProtKB">
        <authorList>
            <consortium name="Ensembl"/>
        </authorList>
    </citation>
    <scope>IDENTIFICATION</scope>
    <source>
        <strain evidence="11">Hd-rR</strain>
    </source>
</reference>
<proteinExistence type="predicted"/>
<dbReference type="InterPro" id="IPR036116">
    <property type="entry name" value="FN3_sf"/>
</dbReference>
<name>A0A3B3HGN4_ORYLA</name>
<feature type="transmembrane region" description="Helical" evidence="8">
    <location>
        <begin position="422"/>
        <end position="444"/>
    </location>
</feature>
<evidence type="ECO:0000256" key="2">
    <source>
        <dbReference type="ARBA" id="ARBA00022692"/>
    </source>
</evidence>
<sequence length="631" mass="72120">MSLLCRWMVPVVLCIHCSSGLVNYVSEEDMFLLKDVQDPKCFTRTLNDFTCFFETFDNETYDLLYSYDSNPSKCAMSVQRTQNGSFLHICSFSDVYVYVKMDIMVVEPAKNTILYNRTVCVEDNYLPDPRFSVVLQPNGPGQLQVSWLAKGKLLDPEYTTYKIRYFTRTQKERTIEIEKTSLELSLVPGEEVEIQLAVKCGYDENVGHWSSWTQPVHATVPQSADDISLTCSTFDLKSVTCHWNDVMASEESENKLFYKMDIKEPPYWTPWSECVWSGNITNVCHFHGDESKKVMVKLVSTSAASNRTFFTEAFKVKNSIKTFPPSHLRGTLKKGELCLDWEAPRFALETHLQYEVDIKIRGGEGWKKVKERETHTCMKLPGSSRFIVKIRAKPDGLTYSGNWSDWSDAFTGEMTPDTNIFLVWWILVPTLITGVILISVLLLYRSKLKQYFWPPVPNLEKVLQGFLTEISGQKLQPPLTVKQCFEETTSSVVEILSESDALQSEKLLEEPSKLLSSTESFFTERQVIGSPATEVFMDYVTLEKELPLLCLGVNFYLYDQVTEKGGPDEGPKHPQRCVCFCPDGSSYVSLYAENYFLNDSYLPMADPLESSKGRMDDREFPGNIYTDVSYT</sequence>
<dbReference type="PANTHER" id="PTHR23037">
    <property type="entry name" value="CYTOKINE RECEPTOR"/>
    <property type="match status" value="1"/>
</dbReference>
<reference evidence="11 12" key="1">
    <citation type="journal article" date="2007" name="Nature">
        <title>The medaka draft genome and insights into vertebrate genome evolution.</title>
        <authorList>
            <person name="Kasahara M."/>
            <person name="Naruse K."/>
            <person name="Sasaki S."/>
            <person name="Nakatani Y."/>
            <person name="Qu W."/>
            <person name="Ahsan B."/>
            <person name="Yamada T."/>
            <person name="Nagayasu Y."/>
            <person name="Doi K."/>
            <person name="Kasai Y."/>
            <person name="Jindo T."/>
            <person name="Kobayashi D."/>
            <person name="Shimada A."/>
            <person name="Toyoda A."/>
            <person name="Kuroki Y."/>
            <person name="Fujiyama A."/>
            <person name="Sasaki T."/>
            <person name="Shimizu A."/>
            <person name="Asakawa S."/>
            <person name="Shimizu N."/>
            <person name="Hashimoto S."/>
            <person name="Yang J."/>
            <person name="Lee Y."/>
            <person name="Matsushima K."/>
            <person name="Sugano S."/>
            <person name="Sakaizumi M."/>
            <person name="Narita T."/>
            <person name="Ohishi K."/>
            <person name="Haga S."/>
            <person name="Ohta F."/>
            <person name="Nomoto H."/>
            <person name="Nogata K."/>
            <person name="Morishita T."/>
            <person name="Endo T."/>
            <person name="Shin-I T."/>
            <person name="Takeda H."/>
            <person name="Morishita S."/>
            <person name="Kohara Y."/>
        </authorList>
    </citation>
    <scope>NUCLEOTIDE SEQUENCE [LARGE SCALE GENOMIC DNA]</scope>
    <source>
        <strain evidence="11 12">Hd-rR</strain>
    </source>
</reference>
<dbReference type="Gene3D" id="2.60.40.10">
    <property type="entry name" value="Immunoglobulins"/>
    <property type="match status" value="4"/>
</dbReference>
<dbReference type="GeneTree" id="ENSGT00940000166530"/>
<accession>A0A3B3HGN4</accession>
<comment type="subcellular location">
    <subcellularLocation>
        <location evidence="1">Membrane</location>
        <topology evidence="1">Single-pass type I membrane protein</topology>
    </subcellularLocation>
</comment>
<reference evidence="11" key="3">
    <citation type="submission" date="2025-09" db="UniProtKB">
        <authorList>
            <consortium name="Ensembl"/>
        </authorList>
    </citation>
    <scope>IDENTIFICATION</scope>
    <source>
        <strain evidence="11">Hd-rR</strain>
    </source>
</reference>
<dbReference type="Proteomes" id="UP000001038">
    <property type="component" value="Chromosome 4"/>
</dbReference>
<evidence type="ECO:0000256" key="9">
    <source>
        <dbReference type="SAM" id="SignalP"/>
    </source>
</evidence>
<protein>
    <submittedName>
        <fullName evidence="11">MPL proto-oncogene, thrombopoietin receptor</fullName>
    </submittedName>
</protein>
<keyword evidence="3 9" id="KW-0732">Signal</keyword>
<evidence type="ECO:0000256" key="7">
    <source>
        <dbReference type="ARBA" id="ARBA00023180"/>
    </source>
</evidence>
<dbReference type="GO" id="GO:0004896">
    <property type="term" value="F:cytokine receptor activity"/>
    <property type="evidence" value="ECO:0000318"/>
    <property type="project" value="GO_Central"/>
</dbReference>
<evidence type="ECO:0000256" key="6">
    <source>
        <dbReference type="ARBA" id="ARBA00023170"/>
    </source>
</evidence>
<evidence type="ECO:0000256" key="1">
    <source>
        <dbReference type="ARBA" id="ARBA00004479"/>
    </source>
</evidence>
<dbReference type="GO" id="GO:0009897">
    <property type="term" value="C:external side of plasma membrane"/>
    <property type="evidence" value="ECO:0000318"/>
    <property type="project" value="GO_Central"/>
</dbReference>
<dbReference type="RefSeq" id="XP_023810102.1">
    <property type="nucleotide sequence ID" value="XM_023954334.1"/>
</dbReference>
<keyword evidence="5 8" id="KW-0472">Membrane</keyword>
<dbReference type="AlphaFoldDB" id="A0A3B3HGN4"/>
<dbReference type="Bgee" id="ENSORLG00000023166">
    <property type="expression patterns" value="Expressed in mesonephros and 5 other cell types or tissues"/>
</dbReference>
<dbReference type="CTD" id="4352"/>
<keyword evidence="12" id="KW-1185">Reference proteome</keyword>
<dbReference type="InParanoid" id="A0A3B3HGN4"/>
<dbReference type="Ensembl" id="ENSORLT00000029999.1">
    <property type="protein sequence ID" value="ENSORLP00000030832.1"/>
    <property type="gene ID" value="ENSORLG00000023166.1"/>
</dbReference>
<feature type="domain" description="Fibronectin type-III" evidence="10">
    <location>
        <begin position="129"/>
        <end position="222"/>
    </location>
</feature>
<organism evidence="11 12">
    <name type="scientific">Oryzias latipes</name>
    <name type="common">Japanese rice fish</name>
    <name type="synonym">Japanese killifish</name>
    <dbReference type="NCBI Taxonomy" id="8090"/>
    <lineage>
        <taxon>Eukaryota</taxon>
        <taxon>Metazoa</taxon>
        <taxon>Chordata</taxon>
        <taxon>Craniata</taxon>
        <taxon>Vertebrata</taxon>
        <taxon>Euteleostomi</taxon>
        <taxon>Actinopterygii</taxon>
        <taxon>Neopterygii</taxon>
        <taxon>Teleostei</taxon>
        <taxon>Neoteleostei</taxon>
        <taxon>Acanthomorphata</taxon>
        <taxon>Ovalentaria</taxon>
        <taxon>Atherinomorphae</taxon>
        <taxon>Beloniformes</taxon>
        <taxon>Adrianichthyidae</taxon>
        <taxon>Oryziinae</taxon>
        <taxon>Oryzias</taxon>
    </lineage>
</organism>
<dbReference type="InterPro" id="IPR013783">
    <property type="entry name" value="Ig-like_fold"/>
</dbReference>
<dbReference type="PANTHER" id="PTHR23037:SF34">
    <property type="entry name" value="THROMBOPOIETIN RECEPTOR ISOFORM X1"/>
    <property type="match status" value="1"/>
</dbReference>
<gene>
    <name evidence="11" type="primary">mpl</name>
</gene>
<keyword evidence="6" id="KW-0675">Receptor</keyword>
<evidence type="ECO:0000256" key="4">
    <source>
        <dbReference type="ARBA" id="ARBA00022989"/>
    </source>
</evidence>
<keyword evidence="4 8" id="KW-1133">Transmembrane helix</keyword>
<dbReference type="Pfam" id="PF09067">
    <property type="entry name" value="EpoR_lig-bind"/>
    <property type="match status" value="1"/>
</dbReference>
<feature type="signal peptide" evidence="9">
    <location>
        <begin position="1"/>
        <end position="20"/>
    </location>
</feature>
<dbReference type="GO" id="GO:0019221">
    <property type="term" value="P:cytokine-mediated signaling pathway"/>
    <property type="evidence" value="ECO:0000318"/>
    <property type="project" value="GO_Central"/>
</dbReference>
<dbReference type="OrthoDB" id="8608526at2759"/>
<dbReference type="SUPFAM" id="SSF49265">
    <property type="entry name" value="Fibronectin type III"/>
    <property type="match status" value="4"/>
</dbReference>
<evidence type="ECO:0000256" key="3">
    <source>
        <dbReference type="ARBA" id="ARBA00022729"/>
    </source>
</evidence>
<dbReference type="InterPro" id="IPR003961">
    <property type="entry name" value="FN3_dom"/>
</dbReference>
<dbReference type="GeneID" id="105353957"/>
<dbReference type="KEGG" id="ola:105353957"/>
<keyword evidence="2 8" id="KW-0812">Transmembrane</keyword>
<dbReference type="STRING" id="8090.ENSORLP00000030832"/>
<keyword evidence="7" id="KW-0325">Glycoprotein</keyword>
<evidence type="ECO:0000256" key="8">
    <source>
        <dbReference type="SAM" id="Phobius"/>
    </source>
</evidence>
<feature type="chain" id="PRO_5017305178" evidence="9">
    <location>
        <begin position="21"/>
        <end position="631"/>
    </location>
</feature>